<dbReference type="STRING" id="1050202.GCA_000384035_03431"/>
<comment type="similarity">
    <text evidence="2">Belongs to the YbaB/EbfC family.</text>
</comment>
<dbReference type="PIRSF" id="PIRSF004555">
    <property type="entry name" value="UCP004555"/>
    <property type="match status" value="1"/>
</dbReference>
<dbReference type="GO" id="GO:0005829">
    <property type="term" value="C:cytosol"/>
    <property type="evidence" value="ECO:0007669"/>
    <property type="project" value="TreeGrafter"/>
</dbReference>
<dbReference type="EMBL" id="PVSR01000064">
    <property type="protein sequence ID" value="PRW61712.1"/>
    <property type="molecule type" value="Genomic_DNA"/>
</dbReference>
<dbReference type="RefSeq" id="WP_019855947.1">
    <property type="nucleotide sequence ID" value="NZ_PVSR01000064.1"/>
</dbReference>
<dbReference type="SUPFAM" id="SSF82607">
    <property type="entry name" value="YbaB-like"/>
    <property type="match status" value="1"/>
</dbReference>
<dbReference type="PANTHER" id="PTHR33449">
    <property type="entry name" value="NUCLEOID-ASSOCIATED PROTEIN YBAB"/>
    <property type="match status" value="1"/>
</dbReference>
<feature type="compositionally biased region" description="Gly residues" evidence="3">
    <location>
        <begin position="104"/>
        <end position="119"/>
    </location>
</feature>
<comment type="function">
    <text evidence="2">Binds to DNA and alters its conformation. May be involved in regulation of gene expression, nucleoid organization and DNA protection.</text>
</comment>
<evidence type="ECO:0000256" key="2">
    <source>
        <dbReference type="HAMAP-Rule" id="MF_00274"/>
    </source>
</evidence>
<dbReference type="GO" id="GO:0003677">
    <property type="term" value="F:DNA binding"/>
    <property type="evidence" value="ECO:0007669"/>
    <property type="project" value="UniProtKB-UniRule"/>
</dbReference>
<dbReference type="InParanoid" id="A0A2T0GRH3"/>
<comment type="subcellular location">
    <subcellularLocation>
        <location evidence="2">Cytoplasm</location>
        <location evidence="2">Nucleoid</location>
    </subcellularLocation>
</comment>
<dbReference type="PANTHER" id="PTHR33449:SF1">
    <property type="entry name" value="NUCLEOID-ASSOCIATED PROTEIN YBAB"/>
    <property type="match status" value="1"/>
</dbReference>
<keyword evidence="5" id="KW-1185">Reference proteome</keyword>
<dbReference type="Gene3D" id="3.30.1310.10">
    <property type="entry name" value="Nucleoid-associated protein YbaB-like domain"/>
    <property type="match status" value="1"/>
</dbReference>
<gene>
    <name evidence="4" type="ORF">CEP50_19240</name>
</gene>
<name>A0A2T0GRH3_ACTMO</name>
<protein>
    <recommendedName>
        <fullName evidence="2">Nucleoid-associated protein CEP50_19240</fullName>
    </recommendedName>
</protein>
<dbReference type="InterPro" id="IPR004401">
    <property type="entry name" value="YbaB/EbfC"/>
</dbReference>
<dbReference type="HAMAP" id="MF_00274">
    <property type="entry name" value="DNA_YbaB_EbfC"/>
    <property type="match status" value="1"/>
</dbReference>
<dbReference type="FunCoup" id="A0A2T0GRH3">
    <property type="interactions" value="36"/>
</dbReference>
<organism evidence="4 5">
    <name type="scientific">Actinopolyspora mortivallis</name>
    <dbReference type="NCBI Taxonomy" id="33906"/>
    <lineage>
        <taxon>Bacteria</taxon>
        <taxon>Bacillati</taxon>
        <taxon>Actinomycetota</taxon>
        <taxon>Actinomycetes</taxon>
        <taxon>Actinopolysporales</taxon>
        <taxon>Actinopolysporaceae</taxon>
        <taxon>Actinopolyspora</taxon>
    </lineage>
</organism>
<reference evidence="4 5" key="1">
    <citation type="submission" date="2018-03" db="EMBL/GenBank/DDBJ databases">
        <title>Actinopolyspora mortivallis from Sahara, screening for active biomolecules.</title>
        <authorList>
            <person name="Selama O."/>
            <person name="Wellington E.M.H."/>
            <person name="Hacene H."/>
        </authorList>
    </citation>
    <scope>NUCLEOTIDE SEQUENCE [LARGE SCALE GENOMIC DNA]</scope>
    <source>
        <strain evidence="4 5">M5A</strain>
    </source>
</reference>
<feature type="compositionally biased region" description="Low complexity" evidence="3">
    <location>
        <begin position="10"/>
        <end position="30"/>
    </location>
</feature>
<evidence type="ECO:0000256" key="3">
    <source>
        <dbReference type="SAM" id="MobiDB-lite"/>
    </source>
</evidence>
<sequence length="119" mass="12265">MQPGGQQPNMQEIMKQAQQMQQQLMTAQQELADSEVTGTAGGGMVTATVTGAGELQSMTIDPKVVDPSDTETLADMVVAAVRDANRAAQELQSEKMGPLTNALGGQGGMDMGGLGLPGM</sequence>
<evidence type="ECO:0000256" key="1">
    <source>
        <dbReference type="ARBA" id="ARBA00023125"/>
    </source>
</evidence>
<keyword evidence="2" id="KW-0963">Cytoplasm</keyword>
<evidence type="ECO:0000313" key="5">
    <source>
        <dbReference type="Proteomes" id="UP000239352"/>
    </source>
</evidence>
<proteinExistence type="inferred from homology"/>
<comment type="caution">
    <text evidence="4">The sequence shown here is derived from an EMBL/GenBank/DDBJ whole genome shotgun (WGS) entry which is preliminary data.</text>
</comment>
<dbReference type="Pfam" id="PF02575">
    <property type="entry name" value="YbaB_DNA_bd"/>
    <property type="match status" value="1"/>
</dbReference>
<keyword evidence="1 2" id="KW-0238">DNA-binding</keyword>
<feature type="region of interest" description="Disordered" evidence="3">
    <location>
        <begin position="89"/>
        <end position="119"/>
    </location>
</feature>
<dbReference type="Proteomes" id="UP000239352">
    <property type="component" value="Unassembled WGS sequence"/>
</dbReference>
<dbReference type="GO" id="GO:0043590">
    <property type="term" value="C:bacterial nucleoid"/>
    <property type="evidence" value="ECO:0007669"/>
    <property type="project" value="UniProtKB-UniRule"/>
</dbReference>
<evidence type="ECO:0000313" key="4">
    <source>
        <dbReference type="EMBL" id="PRW61712.1"/>
    </source>
</evidence>
<dbReference type="InterPro" id="IPR036894">
    <property type="entry name" value="YbaB-like_sf"/>
</dbReference>
<dbReference type="AlphaFoldDB" id="A0A2T0GRH3"/>
<feature type="region of interest" description="Disordered" evidence="3">
    <location>
        <begin position="1"/>
        <end position="30"/>
    </location>
</feature>
<comment type="subunit">
    <text evidence="2">Homodimer.</text>
</comment>
<dbReference type="NCBIfam" id="TIGR00103">
    <property type="entry name" value="DNA_YbaB_EbfC"/>
    <property type="match status" value="1"/>
</dbReference>
<accession>A0A2T0GRH3</accession>